<reference evidence="1" key="1">
    <citation type="submission" date="2020-10" db="EMBL/GenBank/DDBJ databases">
        <authorList>
            <person name="Gilroy R."/>
        </authorList>
    </citation>
    <scope>NUCLEOTIDE SEQUENCE</scope>
    <source>
        <strain evidence="1">G3-3990</strain>
    </source>
</reference>
<proteinExistence type="predicted"/>
<name>A0A9D9HU46_9BACT</name>
<dbReference type="InterPro" id="IPR025563">
    <property type="entry name" value="DUF4286"/>
</dbReference>
<dbReference type="Pfam" id="PF14114">
    <property type="entry name" value="DUF4286"/>
    <property type="match status" value="1"/>
</dbReference>
<accession>A0A9D9HU46</accession>
<evidence type="ECO:0000313" key="1">
    <source>
        <dbReference type="EMBL" id="MBO8459943.1"/>
    </source>
</evidence>
<dbReference type="EMBL" id="JADIMG010000064">
    <property type="protein sequence ID" value="MBO8459943.1"/>
    <property type="molecule type" value="Genomic_DNA"/>
</dbReference>
<dbReference type="Proteomes" id="UP000823641">
    <property type="component" value="Unassembled WGS sequence"/>
</dbReference>
<protein>
    <submittedName>
        <fullName evidence="1">DUF4286 family protein</fullName>
    </submittedName>
</protein>
<gene>
    <name evidence="1" type="ORF">IAA73_06400</name>
</gene>
<reference evidence="1" key="2">
    <citation type="journal article" date="2021" name="PeerJ">
        <title>Extensive microbial diversity within the chicken gut microbiome revealed by metagenomics and culture.</title>
        <authorList>
            <person name="Gilroy R."/>
            <person name="Ravi A."/>
            <person name="Getino M."/>
            <person name="Pursley I."/>
            <person name="Horton D.L."/>
            <person name="Alikhan N.F."/>
            <person name="Baker D."/>
            <person name="Gharbi K."/>
            <person name="Hall N."/>
            <person name="Watson M."/>
            <person name="Adriaenssens E.M."/>
            <person name="Foster-Nyarko E."/>
            <person name="Jarju S."/>
            <person name="Secka A."/>
            <person name="Antonio M."/>
            <person name="Oren A."/>
            <person name="Chaudhuri R.R."/>
            <person name="La Ragione R."/>
            <person name="Hildebrand F."/>
            <person name="Pallen M.J."/>
        </authorList>
    </citation>
    <scope>NUCLEOTIDE SEQUENCE</scope>
    <source>
        <strain evidence="1">G3-3990</strain>
    </source>
</reference>
<organism evidence="1 2">
    <name type="scientific">Candidatus Gallipaludibacter merdavium</name>
    <dbReference type="NCBI Taxonomy" id="2840839"/>
    <lineage>
        <taxon>Bacteria</taxon>
        <taxon>Pseudomonadati</taxon>
        <taxon>Bacteroidota</taxon>
        <taxon>Bacteroidia</taxon>
        <taxon>Bacteroidales</taxon>
        <taxon>Candidatus Gallipaludibacter</taxon>
    </lineage>
</organism>
<comment type="caution">
    <text evidence="1">The sequence shown here is derived from an EMBL/GenBank/DDBJ whole genome shotgun (WGS) entry which is preliminary data.</text>
</comment>
<sequence length="105" mass="12164">MDKYILNITFSVEKAAQEQWKAWLKNELLPMFKEENGFSNPQIARVVPRDKGVEESFSVQHLVSHPNAFKHWNQTIAPAMEEALQKQFGQAVLFFPTVLELYAIE</sequence>
<dbReference type="AlphaFoldDB" id="A0A9D9HU46"/>
<evidence type="ECO:0000313" key="2">
    <source>
        <dbReference type="Proteomes" id="UP000823641"/>
    </source>
</evidence>